<dbReference type="InterPro" id="IPR021863">
    <property type="entry name" value="FAS_N"/>
</dbReference>
<dbReference type="Pfam" id="PF00487">
    <property type="entry name" value="FA_desaturase"/>
    <property type="match status" value="1"/>
</dbReference>
<name>A0ABD3ULZ6_9LAMI</name>
<dbReference type="InterPro" id="IPR012171">
    <property type="entry name" value="Fatty_acid_desaturase"/>
</dbReference>
<evidence type="ECO:0000256" key="5">
    <source>
        <dbReference type="ARBA" id="ARBA00023136"/>
    </source>
</evidence>
<comment type="pathway">
    <text evidence="2">Lipid metabolism.</text>
</comment>
<gene>
    <name evidence="9" type="ORF">ACJIZ3_011445</name>
</gene>
<evidence type="ECO:0000256" key="3">
    <source>
        <dbReference type="ARBA" id="ARBA00009295"/>
    </source>
</evidence>
<dbReference type="AlphaFoldDB" id="A0ABD3ULZ6"/>
<sequence length="367" mass="42630">MDAGGRMIKFQHSKPPFTLGEIKKAIPPHCFHRSILRSSFYLLRDLTAVFIFYYIATNYFHLLPQPLPSYLAWLLYSACQGTALFGVWLIGHECGHHAFSVYQWLDDSVGLILHSALLTPYFSFKISHRRHHSNTSSLERDEAYVPKLMSERSYYFDKYLENLPCRLIRVTIRLALGWYLYICFNMAGRKYDRFASHFHPQSPIYSDRERIQVVVSDVGVFAMVCFLSYLATVKGLGWVVCMYGVPLLIMNAYVVLTTYLQHTHIALPHFDSSEWEWLRGALATVDRDYGFLNNIIHNISDTHVLHHLFSAIPHYHAKEATKAIQPILGNYYNFDGTPILKAYWRESKECIYVERGKGGVFWYSNKL</sequence>
<evidence type="ECO:0000313" key="10">
    <source>
        <dbReference type="Proteomes" id="UP001634393"/>
    </source>
</evidence>
<comment type="similarity">
    <text evidence="3">Belongs to the fatty acid desaturase type 1 family.</text>
</comment>
<dbReference type="EMBL" id="JBJXBP010000001">
    <property type="protein sequence ID" value="KAL3849563.1"/>
    <property type="molecule type" value="Genomic_DNA"/>
</dbReference>
<comment type="caution">
    <text evidence="9">The sequence shown here is derived from an EMBL/GenBank/DDBJ whole genome shotgun (WGS) entry which is preliminary data.</text>
</comment>
<organism evidence="9 10">
    <name type="scientific">Penstemon smallii</name>
    <dbReference type="NCBI Taxonomy" id="265156"/>
    <lineage>
        <taxon>Eukaryota</taxon>
        <taxon>Viridiplantae</taxon>
        <taxon>Streptophyta</taxon>
        <taxon>Embryophyta</taxon>
        <taxon>Tracheophyta</taxon>
        <taxon>Spermatophyta</taxon>
        <taxon>Magnoliopsida</taxon>
        <taxon>eudicotyledons</taxon>
        <taxon>Gunneridae</taxon>
        <taxon>Pentapetalae</taxon>
        <taxon>asterids</taxon>
        <taxon>lamiids</taxon>
        <taxon>Lamiales</taxon>
        <taxon>Plantaginaceae</taxon>
        <taxon>Cheloneae</taxon>
        <taxon>Penstemon</taxon>
    </lineage>
</organism>
<comment type="subcellular location">
    <subcellularLocation>
        <location evidence="1">Membrane</location>
    </subcellularLocation>
</comment>
<reference evidence="9 10" key="1">
    <citation type="submission" date="2024-12" db="EMBL/GenBank/DDBJ databases">
        <title>The unique morphological basis and parallel evolutionary history of personate flowers in Penstemon.</title>
        <authorList>
            <person name="Depatie T.H."/>
            <person name="Wessinger C.A."/>
        </authorList>
    </citation>
    <scope>NUCLEOTIDE SEQUENCE [LARGE SCALE GENOMIC DNA]</scope>
    <source>
        <strain evidence="9">WTNN_2</strain>
        <tissue evidence="9">Leaf</tissue>
    </source>
</reference>
<dbReference type="Pfam" id="PF11960">
    <property type="entry name" value="DUF3474"/>
    <property type="match status" value="1"/>
</dbReference>
<evidence type="ECO:0000256" key="1">
    <source>
        <dbReference type="ARBA" id="ARBA00004370"/>
    </source>
</evidence>
<proteinExistence type="inferred from homology"/>
<keyword evidence="10" id="KW-1185">Reference proteome</keyword>
<dbReference type="Proteomes" id="UP001634393">
    <property type="component" value="Unassembled WGS sequence"/>
</dbReference>
<feature type="domain" description="Fatty acid desaturase N-terminal" evidence="8">
    <location>
        <begin position="13"/>
        <end position="50"/>
    </location>
</feature>
<feature type="transmembrane region" description="Helical" evidence="6">
    <location>
        <begin position="41"/>
        <end position="64"/>
    </location>
</feature>
<evidence type="ECO:0000259" key="7">
    <source>
        <dbReference type="Pfam" id="PF00487"/>
    </source>
</evidence>
<dbReference type="GO" id="GO:0016020">
    <property type="term" value="C:membrane"/>
    <property type="evidence" value="ECO:0007669"/>
    <property type="project" value="UniProtKB-SubCell"/>
</dbReference>
<feature type="transmembrane region" description="Helical" evidence="6">
    <location>
        <begin position="211"/>
        <end position="230"/>
    </location>
</feature>
<dbReference type="CDD" id="cd03507">
    <property type="entry name" value="Delta12-FADS-like"/>
    <property type="match status" value="1"/>
</dbReference>
<accession>A0ABD3ULZ6</accession>
<feature type="transmembrane region" description="Helical" evidence="6">
    <location>
        <begin position="70"/>
        <end position="90"/>
    </location>
</feature>
<dbReference type="InterPro" id="IPR005804">
    <property type="entry name" value="FA_desaturase_dom"/>
</dbReference>
<keyword evidence="6" id="KW-0812">Transmembrane</keyword>
<feature type="domain" description="Fatty acid desaturase" evidence="7">
    <location>
        <begin position="72"/>
        <end position="332"/>
    </location>
</feature>
<keyword evidence="6" id="KW-1133">Transmembrane helix</keyword>
<evidence type="ECO:0000313" key="9">
    <source>
        <dbReference type="EMBL" id="KAL3849563.1"/>
    </source>
</evidence>
<evidence type="ECO:0000256" key="2">
    <source>
        <dbReference type="ARBA" id="ARBA00005189"/>
    </source>
</evidence>
<evidence type="ECO:0000259" key="8">
    <source>
        <dbReference type="Pfam" id="PF11960"/>
    </source>
</evidence>
<evidence type="ECO:0000256" key="4">
    <source>
        <dbReference type="ARBA" id="ARBA00023002"/>
    </source>
</evidence>
<dbReference type="GO" id="GO:0016491">
    <property type="term" value="F:oxidoreductase activity"/>
    <property type="evidence" value="ECO:0007669"/>
    <property type="project" value="UniProtKB-KW"/>
</dbReference>
<evidence type="ECO:0000256" key="6">
    <source>
        <dbReference type="SAM" id="Phobius"/>
    </source>
</evidence>
<feature type="transmembrane region" description="Helical" evidence="6">
    <location>
        <begin position="236"/>
        <end position="256"/>
    </location>
</feature>
<keyword evidence="5 6" id="KW-0472">Membrane</keyword>
<keyword evidence="4" id="KW-0560">Oxidoreductase</keyword>
<protein>
    <submittedName>
        <fullName evidence="9">Uncharacterized protein</fullName>
    </submittedName>
</protein>
<dbReference type="PANTHER" id="PTHR32100">
    <property type="entry name" value="OMEGA-6 FATTY ACID DESATURASE, CHLOROPLASTIC"/>
    <property type="match status" value="1"/>
</dbReference>